<comment type="subcellular location">
    <subcellularLocation>
        <location evidence="1">Nucleus</location>
    </subcellularLocation>
</comment>
<dbReference type="SMART" id="SM00868">
    <property type="entry name" value="zf-AD"/>
    <property type="match status" value="1"/>
</dbReference>
<evidence type="ECO:0000313" key="14">
    <source>
        <dbReference type="EMBL" id="CAG9770688.1"/>
    </source>
</evidence>
<keyword evidence="4" id="KW-0677">Repeat</keyword>
<dbReference type="PROSITE" id="PS50157">
    <property type="entry name" value="ZINC_FINGER_C2H2_2"/>
    <property type="match status" value="9"/>
</dbReference>
<gene>
    <name evidence="14" type="ORF">CEUTPL_LOCUS11137</name>
</gene>
<sequence>MPRKTLEKICCVCLGTNFKLNKLSAKDANEIDFHTKLKICISDIHWSTSYQICKECIKLLDISYTFRETCLKSEIIRQSEKPEPEDDPFDNKNFKAFYVNGVSEDAVVKQDPEISSQEISDEKLKDEPPNEHDTEEANHEDIETYSSDPECKSEEHQTNPRKKRKKITFVCEKCAQTFNSSTKLVNHCIKYHDMKKIDVRPFICDRCPSRFCNSSNLLQHIKYHDAVRSNVCTYCGKGFITKTDLNIHEKQHLNKREYRCEDCGKCFNTHKDVRSHKLVVHTDANSWKYCCEICQKPFPIKSNYDSHMRRHTGDKKFECHLCQRKFTDKCVLQRHMRTHSNVREFRCSYCDREYKDPRVLRVHMAKIHGVGVGEVKIPSREKKYICHICPKSYYAKNKLTRHLYTHSGEKPYDCHICGKKFNDKSYVKQHLKKTHNMTDTDSHVPNVDNELKLVFTEFGKN</sequence>
<dbReference type="Pfam" id="PF00096">
    <property type="entry name" value="zf-C2H2"/>
    <property type="match status" value="8"/>
</dbReference>
<name>A0A9N9MU58_9CUCU</name>
<feature type="compositionally biased region" description="Basic and acidic residues" evidence="12">
    <location>
        <begin position="120"/>
        <end position="142"/>
    </location>
</feature>
<feature type="region of interest" description="Disordered" evidence="12">
    <location>
        <begin position="109"/>
        <end position="159"/>
    </location>
</feature>
<accession>A0A9N9MU58</accession>
<evidence type="ECO:0000256" key="6">
    <source>
        <dbReference type="ARBA" id="ARBA00022833"/>
    </source>
</evidence>
<dbReference type="InterPro" id="IPR036236">
    <property type="entry name" value="Znf_C2H2_sf"/>
</dbReference>
<evidence type="ECO:0000256" key="5">
    <source>
        <dbReference type="ARBA" id="ARBA00022771"/>
    </source>
</evidence>
<dbReference type="GO" id="GO:0008270">
    <property type="term" value="F:zinc ion binding"/>
    <property type="evidence" value="ECO:0007669"/>
    <property type="project" value="UniProtKB-KW"/>
</dbReference>
<dbReference type="GO" id="GO:0005634">
    <property type="term" value="C:nucleus"/>
    <property type="evidence" value="ECO:0007669"/>
    <property type="project" value="UniProtKB-SubCell"/>
</dbReference>
<feature type="domain" description="C2H2-type" evidence="13">
    <location>
        <begin position="202"/>
        <end position="229"/>
    </location>
</feature>
<dbReference type="AlphaFoldDB" id="A0A9N9MU58"/>
<feature type="domain" description="C2H2-type" evidence="13">
    <location>
        <begin position="384"/>
        <end position="411"/>
    </location>
</feature>
<dbReference type="SUPFAM" id="SSF57667">
    <property type="entry name" value="beta-beta-alpha zinc fingers"/>
    <property type="match status" value="5"/>
</dbReference>
<evidence type="ECO:0000256" key="7">
    <source>
        <dbReference type="ARBA" id="ARBA00023015"/>
    </source>
</evidence>
<dbReference type="EMBL" id="OU892282">
    <property type="protein sequence ID" value="CAG9770688.1"/>
    <property type="molecule type" value="Genomic_DNA"/>
</dbReference>
<proteinExistence type="inferred from homology"/>
<dbReference type="FunFam" id="3.30.160.60:FF:001156">
    <property type="entry name" value="Zinc finger protein 407"/>
    <property type="match status" value="1"/>
</dbReference>
<feature type="domain" description="C2H2-type" evidence="13">
    <location>
        <begin position="169"/>
        <end position="197"/>
    </location>
</feature>
<dbReference type="PROSITE" id="PS00028">
    <property type="entry name" value="ZINC_FINGER_C2H2_1"/>
    <property type="match status" value="9"/>
</dbReference>
<dbReference type="GO" id="GO:0003700">
    <property type="term" value="F:DNA-binding transcription factor activity"/>
    <property type="evidence" value="ECO:0007669"/>
    <property type="project" value="TreeGrafter"/>
</dbReference>
<dbReference type="SMART" id="SM00355">
    <property type="entry name" value="ZnF_C2H2"/>
    <property type="match status" value="9"/>
</dbReference>
<evidence type="ECO:0000256" key="4">
    <source>
        <dbReference type="ARBA" id="ARBA00022737"/>
    </source>
</evidence>
<dbReference type="Gene3D" id="3.30.160.60">
    <property type="entry name" value="Classic Zinc Finger"/>
    <property type="match status" value="7"/>
</dbReference>
<feature type="compositionally biased region" description="Basic and acidic residues" evidence="12">
    <location>
        <begin position="149"/>
        <end position="158"/>
    </location>
</feature>
<dbReference type="OrthoDB" id="6077919at2759"/>
<dbReference type="FunFam" id="3.30.160.60:FF:000624">
    <property type="entry name" value="zinc finger protein 697"/>
    <property type="match status" value="1"/>
</dbReference>
<dbReference type="InterPro" id="IPR013087">
    <property type="entry name" value="Znf_C2H2_type"/>
</dbReference>
<keyword evidence="8" id="KW-0238">DNA-binding</keyword>
<evidence type="ECO:0000313" key="15">
    <source>
        <dbReference type="Proteomes" id="UP001152799"/>
    </source>
</evidence>
<evidence type="ECO:0000256" key="12">
    <source>
        <dbReference type="SAM" id="MobiDB-lite"/>
    </source>
</evidence>
<evidence type="ECO:0000256" key="9">
    <source>
        <dbReference type="ARBA" id="ARBA00023163"/>
    </source>
</evidence>
<dbReference type="PANTHER" id="PTHR24390">
    <property type="entry name" value="ZINC FINGER PROTEIN"/>
    <property type="match status" value="1"/>
</dbReference>
<keyword evidence="9" id="KW-0804">Transcription</keyword>
<dbReference type="PANTHER" id="PTHR24390:SF227">
    <property type="entry name" value="KRUEPPEL HOMOLOG 1-RELATED"/>
    <property type="match status" value="1"/>
</dbReference>
<evidence type="ECO:0000256" key="10">
    <source>
        <dbReference type="ARBA" id="ARBA00023242"/>
    </source>
</evidence>
<evidence type="ECO:0000259" key="13">
    <source>
        <dbReference type="PROSITE" id="PS50157"/>
    </source>
</evidence>
<keyword evidence="3" id="KW-0479">Metal-binding</keyword>
<feature type="domain" description="C2H2-type" evidence="13">
    <location>
        <begin position="345"/>
        <end position="368"/>
    </location>
</feature>
<evidence type="ECO:0000256" key="3">
    <source>
        <dbReference type="ARBA" id="ARBA00022723"/>
    </source>
</evidence>
<evidence type="ECO:0000256" key="1">
    <source>
        <dbReference type="ARBA" id="ARBA00004123"/>
    </source>
</evidence>
<evidence type="ECO:0000256" key="8">
    <source>
        <dbReference type="ARBA" id="ARBA00023125"/>
    </source>
</evidence>
<feature type="domain" description="C2H2-type" evidence="13">
    <location>
        <begin position="289"/>
        <end position="316"/>
    </location>
</feature>
<feature type="domain" description="C2H2-type" evidence="13">
    <location>
        <begin position="230"/>
        <end position="257"/>
    </location>
</feature>
<protein>
    <recommendedName>
        <fullName evidence="13">C2H2-type domain-containing protein</fullName>
    </recommendedName>
</protein>
<keyword evidence="7" id="KW-0805">Transcription regulation</keyword>
<feature type="domain" description="C2H2-type" evidence="13">
    <location>
        <begin position="258"/>
        <end position="286"/>
    </location>
</feature>
<feature type="domain" description="C2H2-type" evidence="13">
    <location>
        <begin position="412"/>
        <end position="440"/>
    </location>
</feature>
<feature type="domain" description="C2H2-type" evidence="13">
    <location>
        <begin position="317"/>
        <end position="344"/>
    </location>
</feature>
<evidence type="ECO:0000256" key="2">
    <source>
        <dbReference type="ARBA" id="ARBA00006991"/>
    </source>
</evidence>
<evidence type="ECO:0000256" key="11">
    <source>
        <dbReference type="PROSITE-ProRule" id="PRU00042"/>
    </source>
</evidence>
<dbReference type="GO" id="GO:0000978">
    <property type="term" value="F:RNA polymerase II cis-regulatory region sequence-specific DNA binding"/>
    <property type="evidence" value="ECO:0007669"/>
    <property type="project" value="TreeGrafter"/>
</dbReference>
<dbReference type="InterPro" id="IPR012934">
    <property type="entry name" value="Znf_AD"/>
</dbReference>
<dbReference type="GO" id="GO:0006357">
    <property type="term" value="P:regulation of transcription by RNA polymerase II"/>
    <property type="evidence" value="ECO:0007669"/>
    <property type="project" value="TreeGrafter"/>
</dbReference>
<keyword evidence="5 11" id="KW-0863">Zinc-finger</keyword>
<reference evidence="14" key="1">
    <citation type="submission" date="2022-01" db="EMBL/GenBank/DDBJ databases">
        <authorList>
            <person name="King R."/>
        </authorList>
    </citation>
    <scope>NUCLEOTIDE SEQUENCE</scope>
</reference>
<keyword evidence="6" id="KW-0862">Zinc</keyword>
<dbReference type="Proteomes" id="UP001152799">
    <property type="component" value="Chromosome 6"/>
</dbReference>
<keyword evidence="15" id="KW-1185">Reference proteome</keyword>
<organism evidence="14 15">
    <name type="scientific">Ceutorhynchus assimilis</name>
    <name type="common">cabbage seed weevil</name>
    <dbReference type="NCBI Taxonomy" id="467358"/>
    <lineage>
        <taxon>Eukaryota</taxon>
        <taxon>Metazoa</taxon>
        <taxon>Ecdysozoa</taxon>
        <taxon>Arthropoda</taxon>
        <taxon>Hexapoda</taxon>
        <taxon>Insecta</taxon>
        <taxon>Pterygota</taxon>
        <taxon>Neoptera</taxon>
        <taxon>Endopterygota</taxon>
        <taxon>Coleoptera</taxon>
        <taxon>Polyphaga</taxon>
        <taxon>Cucujiformia</taxon>
        <taxon>Curculionidae</taxon>
        <taxon>Ceutorhynchinae</taxon>
        <taxon>Ceutorhynchus</taxon>
    </lineage>
</organism>
<comment type="similarity">
    <text evidence="2">Belongs to the krueppel C2H2-type zinc-finger protein family.</text>
</comment>
<keyword evidence="10" id="KW-0539">Nucleus</keyword>